<gene>
    <name evidence="2" type="ORF">ILYODFUR_034717</name>
</gene>
<comment type="caution">
    <text evidence="2">The sequence shown here is derived from an EMBL/GenBank/DDBJ whole genome shotgun (WGS) entry which is preliminary data.</text>
</comment>
<evidence type="ECO:0000313" key="3">
    <source>
        <dbReference type="Proteomes" id="UP001482620"/>
    </source>
</evidence>
<feature type="transmembrane region" description="Helical" evidence="1">
    <location>
        <begin position="12"/>
        <end position="29"/>
    </location>
</feature>
<evidence type="ECO:0000313" key="2">
    <source>
        <dbReference type="EMBL" id="MEQ2230981.1"/>
    </source>
</evidence>
<accession>A0ABV0TEU2</accession>
<keyword evidence="1" id="KW-0472">Membrane</keyword>
<dbReference type="EMBL" id="JAHRIQ010029520">
    <property type="protein sequence ID" value="MEQ2230981.1"/>
    <property type="molecule type" value="Genomic_DNA"/>
</dbReference>
<sequence length="99" mass="11159">LEPLFQRTFSSLRAFVVIFFSNGSIINNMDLRFSPAFVPTENQIIEVLVNQTSHITAFNIDTSYIFVDGIQMSSGISHKISLITAFIMVLLSWLLSSQQ</sequence>
<feature type="non-terminal residue" evidence="2">
    <location>
        <position position="1"/>
    </location>
</feature>
<organism evidence="2 3">
    <name type="scientific">Ilyodon furcidens</name>
    <name type="common">goldbreast splitfin</name>
    <dbReference type="NCBI Taxonomy" id="33524"/>
    <lineage>
        <taxon>Eukaryota</taxon>
        <taxon>Metazoa</taxon>
        <taxon>Chordata</taxon>
        <taxon>Craniata</taxon>
        <taxon>Vertebrata</taxon>
        <taxon>Euteleostomi</taxon>
        <taxon>Actinopterygii</taxon>
        <taxon>Neopterygii</taxon>
        <taxon>Teleostei</taxon>
        <taxon>Neoteleostei</taxon>
        <taxon>Acanthomorphata</taxon>
        <taxon>Ovalentaria</taxon>
        <taxon>Atherinomorphae</taxon>
        <taxon>Cyprinodontiformes</taxon>
        <taxon>Goodeidae</taxon>
        <taxon>Ilyodon</taxon>
    </lineage>
</organism>
<keyword evidence="1" id="KW-0812">Transmembrane</keyword>
<keyword evidence="1" id="KW-1133">Transmembrane helix</keyword>
<keyword evidence="3" id="KW-1185">Reference proteome</keyword>
<dbReference type="Proteomes" id="UP001482620">
    <property type="component" value="Unassembled WGS sequence"/>
</dbReference>
<reference evidence="2 3" key="1">
    <citation type="submission" date="2021-06" db="EMBL/GenBank/DDBJ databases">
        <authorList>
            <person name="Palmer J.M."/>
        </authorList>
    </citation>
    <scope>NUCLEOTIDE SEQUENCE [LARGE SCALE GENOMIC DNA]</scope>
    <source>
        <strain evidence="3">if_2019</strain>
        <tissue evidence="2">Muscle</tissue>
    </source>
</reference>
<feature type="transmembrane region" description="Helical" evidence="1">
    <location>
        <begin position="76"/>
        <end position="95"/>
    </location>
</feature>
<proteinExistence type="predicted"/>
<protein>
    <submittedName>
        <fullName evidence="2">Uncharacterized protein</fullName>
    </submittedName>
</protein>
<evidence type="ECO:0000256" key="1">
    <source>
        <dbReference type="SAM" id="Phobius"/>
    </source>
</evidence>
<name>A0ABV0TEU2_9TELE</name>